<comment type="function">
    <text evidence="1">Plays a role in the regulation of phosphate uptake.</text>
</comment>
<protein>
    <recommendedName>
        <fullName evidence="1">Phosphate-specific transport system accessory protein PhoU</fullName>
    </recommendedName>
</protein>
<dbReference type="Proteomes" id="UP001079657">
    <property type="component" value="Unassembled WGS sequence"/>
</dbReference>
<evidence type="ECO:0000259" key="2">
    <source>
        <dbReference type="Pfam" id="PF01895"/>
    </source>
</evidence>
<gene>
    <name evidence="3" type="primary">phoU</name>
    <name evidence="3" type="ORF">OXH55_17065</name>
</gene>
<accession>A0ABT4CWS6</accession>
<sequence length="219" mass="25410">MSPRKVFEMELNQLHNDLLRMGSIVEKQIHKCIKALVEQDVKLAEEVIKNDDIVDKLMREIEDKSIKLIAMQQPIATDLRFIFTCINIVTDLERMADHAVDIAKIAIRLKNQVYIKELVDIPKMGQIVSGMIKDGLDTYVERDLDSAYEISKRDDIIDEIYNNVFNELMSAMTQDKNKIEQATQFLFVCKFLERIADHVTNICEWTIYIVTGEQVDLNE</sequence>
<keyword evidence="4" id="KW-1185">Reference proteome</keyword>
<evidence type="ECO:0000313" key="3">
    <source>
        <dbReference type="EMBL" id="MCY6372344.1"/>
    </source>
</evidence>
<dbReference type="PANTHER" id="PTHR42930:SF3">
    <property type="entry name" value="PHOSPHATE-SPECIFIC TRANSPORT SYSTEM ACCESSORY PROTEIN PHOU"/>
    <property type="match status" value="1"/>
</dbReference>
<name>A0ABT4CWS6_9CLOT</name>
<comment type="subunit">
    <text evidence="1">Homodimer.</text>
</comment>
<comment type="similarity">
    <text evidence="1">Belongs to the PhoU family.</text>
</comment>
<keyword evidence="1" id="KW-0963">Cytoplasm</keyword>
<feature type="domain" description="PhoU" evidence="2">
    <location>
        <begin position="18"/>
        <end position="105"/>
    </location>
</feature>
<dbReference type="InterPro" id="IPR028366">
    <property type="entry name" value="PhoU"/>
</dbReference>
<dbReference type="Gene3D" id="1.20.58.220">
    <property type="entry name" value="Phosphate transport system protein phou homolog 2, domain 2"/>
    <property type="match status" value="1"/>
</dbReference>
<dbReference type="PANTHER" id="PTHR42930">
    <property type="entry name" value="PHOSPHATE-SPECIFIC TRANSPORT SYSTEM ACCESSORY PROTEIN PHOU"/>
    <property type="match status" value="1"/>
</dbReference>
<dbReference type="EMBL" id="JAPQES010000007">
    <property type="protein sequence ID" value="MCY6372344.1"/>
    <property type="molecule type" value="Genomic_DNA"/>
</dbReference>
<dbReference type="InterPro" id="IPR038078">
    <property type="entry name" value="PhoU-like_sf"/>
</dbReference>
<dbReference type="RefSeq" id="WP_268051313.1">
    <property type="nucleotide sequence ID" value="NZ_JAPQES010000007.1"/>
</dbReference>
<comment type="caution">
    <text evidence="3">The sequence shown here is derived from an EMBL/GenBank/DDBJ whole genome shotgun (WGS) entry which is preliminary data.</text>
</comment>
<organism evidence="3 4">
    <name type="scientific">Clostridium ganghwense</name>
    <dbReference type="NCBI Taxonomy" id="312089"/>
    <lineage>
        <taxon>Bacteria</taxon>
        <taxon>Bacillati</taxon>
        <taxon>Bacillota</taxon>
        <taxon>Clostridia</taxon>
        <taxon>Eubacteriales</taxon>
        <taxon>Clostridiaceae</taxon>
        <taxon>Clostridium</taxon>
    </lineage>
</organism>
<dbReference type="NCBIfam" id="TIGR02135">
    <property type="entry name" value="phoU_full"/>
    <property type="match status" value="1"/>
</dbReference>
<dbReference type="PIRSF" id="PIRSF003107">
    <property type="entry name" value="PhoU"/>
    <property type="match status" value="1"/>
</dbReference>
<keyword evidence="1" id="KW-0813">Transport</keyword>
<dbReference type="SUPFAM" id="SSF109755">
    <property type="entry name" value="PhoU-like"/>
    <property type="match status" value="1"/>
</dbReference>
<reference evidence="3" key="1">
    <citation type="submission" date="2022-12" db="EMBL/GenBank/DDBJ databases">
        <authorList>
            <person name="Wang J."/>
        </authorList>
    </citation>
    <scope>NUCLEOTIDE SEQUENCE</scope>
    <source>
        <strain evidence="3">HY-42-06</strain>
    </source>
</reference>
<comment type="subcellular location">
    <subcellularLocation>
        <location evidence="1">Cytoplasm</location>
    </subcellularLocation>
</comment>
<evidence type="ECO:0000313" key="4">
    <source>
        <dbReference type="Proteomes" id="UP001079657"/>
    </source>
</evidence>
<feature type="domain" description="PhoU" evidence="2">
    <location>
        <begin position="121"/>
        <end position="206"/>
    </location>
</feature>
<dbReference type="InterPro" id="IPR026022">
    <property type="entry name" value="PhoU_dom"/>
</dbReference>
<dbReference type="Pfam" id="PF01895">
    <property type="entry name" value="PhoU"/>
    <property type="match status" value="2"/>
</dbReference>
<evidence type="ECO:0000256" key="1">
    <source>
        <dbReference type="PIRNR" id="PIRNR003107"/>
    </source>
</evidence>
<keyword evidence="1" id="KW-0592">Phosphate transport</keyword>
<proteinExistence type="inferred from homology"/>